<accession>A0A7C3KAR2</accession>
<organism evidence="4">
    <name type="scientific">Oscillatoriales cyanobacterium SpSt-418</name>
    <dbReference type="NCBI Taxonomy" id="2282169"/>
    <lineage>
        <taxon>Bacteria</taxon>
        <taxon>Bacillati</taxon>
        <taxon>Cyanobacteriota</taxon>
        <taxon>Cyanophyceae</taxon>
        <taxon>Oscillatoriophycideae</taxon>
        <taxon>Oscillatoriales</taxon>
    </lineage>
</organism>
<keyword evidence="2" id="KW-0472">Membrane</keyword>
<dbReference type="EMBL" id="DSRU01000001">
    <property type="protein sequence ID" value="HFM96166.1"/>
    <property type="molecule type" value="Genomic_DNA"/>
</dbReference>
<evidence type="ECO:0000313" key="4">
    <source>
        <dbReference type="EMBL" id="HFM96166.1"/>
    </source>
</evidence>
<evidence type="ECO:0000256" key="3">
    <source>
        <dbReference type="SAM" id="SignalP"/>
    </source>
</evidence>
<name>A0A7C3KAR2_9CYAN</name>
<keyword evidence="2" id="KW-0812">Transmembrane</keyword>
<dbReference type="AlphaFoldDB" id="A0A7C3KAR2"/>
<gene>
    <name evidence="4" type="ORF">ENR64_00055</name>
</gene>
<keyword evidence="2" id="KW-1133">Transmembrane helix</keyword>
<evidence type="ECO:0000256" key="2">
    <source>
        <dbReference type="SAM" id="Phobius"/>
    </source>
</evidence>
<proteinExistence type="predicted"/>
<feature type="compositionally biased region" description="Polar residues" evidence="1">
    <location>
        <begin position="43"/>
        <end position="58"/>
    </location>
</feature>
<sequence>MLGSQKLFAGLLTVTFLAIAIPTNACPFSSSSPTSAVKVPDPVSSNASQAVKPATRTTQTDIGGVNEYGLGAIALVISLASGYAALIRRPMKLRPLTHSDPKLEHPELLLASLPSEAYALSAAVSE</sequence>
<protein>
    <submittedName>
        <fullName evidence="4">Uncharacterized protein</fullName>
    </submittedName>
</protein>
<feature type="chain" id="PRO_5028125293" evidence="3">
    <location>
        <begin position="26"/>
        <end position="126"/>
    </location>
</feature>
<feature type="region of interest" description="Disordered" evidence="1">
    <location>
        <begin position="29"/>
        <end position="58"/>
    </location>
</feature>
<evidence type="ECO:0000256" key="1">
    <source>
        <dbReference type="SAM" id="MobiDB-lite"/>
    </source>
</evidence>
<feature type="transmembrane region" description="Helical" evidence="2">
    <location>
        <begin position="68"/>
        <end position="86"/>
    </location>
</feature>
<keyword evidence="3" id="KW-0732">Signal</keyword>
<reference evidence="4" key="1">
    <citation type="journal article" date="2020" name="mSystems">
        <title>Genome- and Community-Level Interaction Insights into Carbon Utilization and Element Cycling Functions of Hydrothermarchaeota in Hydrothermal Sediment.</title>
        <authorList>
            <person name="Zhou Z."/>
            <person name="Liu Y."/>
            <person name="Xu W."/>
            <person name="Pan J."/>
            <person name="Luo Z.H."/>
            <person name="Li M."/>
        </authorList>
    </citation>
    <scope>NUCLEOTIDE SEQUENCE [LARGE SCALE GENOMIC DNA]</scope>
    <source>
        <strain evidence="4">SpSt-418</strain>
    </source>
</reference>
<comment type="caution">
    <text evidence="4">The sequence shown here is derived from an EMBL/GenBank/DDBJ whole genome shotgun (WGS) entry which is preliminary data.</text>
</comment>
<feature type="signal peptide" evidence="3">
    <location>
        <begin position="1"/>
        <end position="25"/>
    </location>
</feature>